<comment type="caution">
    <text evidence="8">The sequence shown here is derived from an EMBL/GenBank/DDBJ whole genome shotgun (WGS) entry which is preliminary data.</text>
</comment>
<evidence type="ECO:0000256" key="6">
    <source>
        <dbReference type="RuleBase" id="RU364082"/>
    </source>
</evidence>
<evidence type="ECO:0000256" key="2">
    <source>
        <dbReference type="ARBA" id="ARBA00010944"/>
    </source>
</evidence>
<dbReference type="PANTHER" id="PTHR10491:SF4">
    <property type="entry name" value="METHIONINE ADENOSYLTRANSFERASE 2 SUBUNIT BETA"/>
    <property type="match status" value="1"/>
</dbReference>
<dbReference type="RefSeq" id="WP_272780876.1">
    <property type="nucleotide sequence ID" value="NZ_JAQQLI010000117.1"/>
</dbReference>
<dbReference type="EMBL" id="JAQQLI010000117">
    <property type="protein sequence ID" value="MDC7790057.1"/>
    <property type="molecule type" value="Genomic_DNA"/>
</dbReference>
<protein>
    <recommendedName>
        <fullName evidence="4 6">dTDP-4-dehydrorhamnose reductase</fullName>
        <ecNumber evidence="3 6">1.1.1.133</ecNumber>
    </recommendedName>
</protein>
<dbReference type="Gene3D" id="3.90.25.10">
    <property type="entry name" value="UDP-galactose 4-epimerase, domain 1"/>
    <property type="match status" value="1"/>
</dbReference>
<evidence type="ECO:0000256" key="4">
    <source>
        <dbReference type="ARBA" id="ARBA00017099"/>
    </source>
</evidence>
<proteinExistence type="inferred from homology"/>
<dbReference type="Gene3D" id="3.40.50.720">
    <property type="entry name" value="NAD(P)-binding Rossmann-like Domain"/>
    <property type="match status" value="1"/>
</dbReference>
<evidence type="ECO:0000256" key="1">
    <source>
        <dbReference type="ARBA" id="ARBA00004781"/>
    </source>
</evidence>
<keyword evidence="6 8" id="KW-0560">Oxidoreductase</keyword>
<feature type="domain" description="RmlD-like substrate binding" evidence="7">
    <location>
        <begin position="1"/>
        <end position="288"/>
    </location>
</feature>
<dbReference type="InterPro" id="IPR005913">
    <property type="entry name" value="dTDP_dehydrorham_reduct"/>
</dbReference>
<dbReference type="PANTHER" id="PTHR10491">
    <property type="entry name" value="DTDP-4-DEHYDRORHAMNOSE REDUCTASE"/>
    <property type="match status" value="1"/>
</dbReference>
<accession>A0ABT5JKL8</accession>
<evidence type="ECO:0000313" key="8">
    <source>
        <dbReference type="EMBL" id="MDC7790057.1"/>
    </source>
</evidence>
<evidence type="ECO:0000256" key="5">
    <source>
        <dbReference type="ARBA" id="ARBA00048200"/>
    </source>
</evidence>
<name>A0ABT5JKL8_RHOTP</name>
<dbReference type="EC" id="1.1.1.133" evidence="3 6"/>
<gene>
    <name evidence="8" type="primary">rfbD</name>
    <name evidence="8" type="ORF">PQJ73_30630</name>
</gene>
<reference evidence="8" key="2">
    <citation type="submission" date="2023-02" db="EMBL/GenBank/DDBJ databases">
        <authorList>
            <person name="Rayyan A."/>
            <person name="Meyer T."/>
            <person name="Kyndt J.A."/>
        </authorList>
    </citation>
    <scope>NUCLEOTIDE SEQUENCE</scope>
    <source>
        <strain evidence="8">DSM 9987</strain>
    </source>
</reference>
<dbReference type="Proteomes" id="UP001165652">
    <property type="component" value="Unassembled WGS sequence"/>
</dbReference>
<comment type="catalytic activity">
    <reaction evidence="5 6">
        <text>dTDP-beta-L-rhamnose + NADP(+) = dTDP-4-dehydro-beta-L-rhamnose + NADPH + H(+)</text>
        <dbReference type="Rhea" id="RHEA:21796"/>
        <dbReference type="ChEBI" id="CHEBI:15378"/>
        <dbReference type="ChEBI" id="CHEBI:57510"/>
        <dbReference type="ChEBI" id="CHEBI:57783"/>
        <dbReference type="ChEBI" id="CHEBI:58349"/>
        <dbReference type="ChEBI" id="CHEBI:62830"/>
        <dbReference type="EC" id="1.1.1.133"/>
    </reaction>
</comment>
<keyword evidence="6" id="KW-0521">NADP</keyword>
<dbReference type="NCBIfam" id="TIGR01214">
    <property type="entry name" value="rmlD"/>
    <property type="match status" value="1"/>
</dbReference>
<dbReference type="GO" id="GO:0008831">
    <property type="term" value="F:dTDP-4-dehydrorhamnose reductase activity"/>
    <property type="evidence" value="ECO:0007669"/>
    <property type="project" value="UniProtKB-EC"/>
</dbReference>
<dbReference type="CDD" id="cd05254">
    <property type="entry name" value="dTDP_HR_like_SDR_e"/>
    <property type="match status" value="1"/>
</dbReference>
<keyword evidence="9" id="KW-1185">Reference proteome</keyword>
<comment type="function">
    <text evidence="6">Catalyzes the reduction of dTDP-6-deoxy-L-lyxo-4-hexulose to yield dTDP-L-rhamnose.</text>
</comment>
<dbReference type="InterPro" id="IPR036291">
    <property type="entry name" value="NAD(P)-bd_dom_sf"/>
</dbReference>
<sequence length="289" mass="30344">MRVLLLGGTGQLGRECLLQAGPDLVVTAPTRRELDLAASGGIQALVAADPFDVIVNAAAYTAVDKAESERDAAFALNADVPGRLAAAAAAKSIPLVHVSTDYVFDGQKGAPYVPDDPVAPLGAYGASKEAGERAVRAASARSVILRTAWVYSPFGANFLKTMLRLGAERDVLKVVDDQRGTPTTAADLAAACLAIARHLVTHPDEPGGTFHFTDAGETTWCGFARAIFAIAGSRLPNVPRVEAITTAEYPTPARRPADSRLDCSATLARFPVTQPDWRAALAATLDRLL</sequence>
<dbReference type="InterPro" id="IPR029903">
    <property type="entry name" value="RmlD-like-bd"/>
</dbReference>
<evidence type="ECO:0000256" key="3">
    <source>
        <dbReference type="ARBA" id="ARBA00012929"/>
    </source>
</evidence>
<evidence type="ECO:0000313" key="9">
    <source>
        <dbReference type="Proteomes" id="UP001165652"/>
    </source>
</evidence>
<comment type="cofactor">
    <cofactor evidence="6">
        <name>Mg(2+)</name>
        <dbReference type="ChEBI" id="CHEBI:18420"/>
    </cofactor>
    <text evidence="6">Binds 1 Mg(2+) ion per monomer.</text>
</comment>
<evidence type="ECO:0000259" key="7">
    <source>
        <dbReference type="Pfam" id="PF04321"/>
    </source>
</evidence>
<dbReference type="Pfam" id="PF04321">
    <property type="entry name" value="RmlD_sub_bind"/>
    <property type="match status" value="1"/>
</dbReference>
<dbReference type="SUPFAM" id="SSF51735">
    <property type="entry name" value="NAD(P)-binding Rossmann-fold domains"/>
    <property type="match status" value="1"/>
</dbReference>
<organism evidence="8 9">
    <name type="scientific">Rhodoplanes tepidamans</name>
    <name type="common">Rhodoplanes cryptolactis</name>
    <dbReference type="NCBI Taxonomy" id="200616"/>
    <lineage>
        <taxon>Bacteria</taxon>
        <taxon>Pseudomonadati</taxon>
        <taxon>Pseudomonadota</taxon>
        <taxon>Alphaproteobacteria</taxon>
        <taxon>Hyphomicrobiales</taxon>
        <taxon>Nitrobacteraceae</taxon>
        <taxon>Rhodoplanes</taxon>
    </lineage>
</organism>
<reference evidence="8" key="1">
    <citation type="journal article" date="2023" name="Microbiol Resour">
        <title>Genome Sequences of Rhodoplanes serenus and Two Thermotolerant Strains, Rhodoplanes tepidamans and 'Rhodoplanes cryptolactis,' Further Refine the Genus.</title>
        <authorList>
            <person name="Rayyan A.A."/>
            <person name="Kyndt J.A."/>
        </authorList>
    </citation>
    <scope>NUCLEOTIDE SEQUENCE</scope>
    <source>
        <strain evidence="8">DSM 9987</strain>
    </source>
</reference>
<comment type="similarity">
    <text evidence="2 6">Belongs to the dTDP-4-dehydrorhamnose reductase family.</text>
</comment>
<comment type="pathway">
    <text evidence="1 6">Carbohydrate biosynthesis; dTDP-L-rhamnose biosynthesis.</text>
</comment>